<dbReference type="OrthoDB" id="9797790at2"/>
<dbReference type="PANTHER" id="PTHR30065:SF8">
    <property type="entry name" value="FLAGELLAR BIOSYNTHETIC PROTEIN FLIR"/>
    <property type="match status" value="1"/>
</dbReference>
<dbReference type="AlphaFoldDB" id="A0A4P6L2L4"/>
<protein>
    <submittedName>
        <fullName evidence="8">Type III secretion protein</fullName>
    </submittedName>
</protein>
<dbReference type="InterPro" id="IPR002010">
    <property type="entry name" value="T3SS_IM_R"/>
</dbReference>
<evidence type="ECO:0000256" key="1">
    <source>
        <dbReference type="ARBA" id="ARBA00004651"/>
    </source>
</evidence>
<dbReference type="GO" id="GO:0005886">
    <property type="term" value="C:plasma membrane"/>
    <property type="evidence" value="ECO:0007669"/>
    <property type="project" value="UniProtKB-SubCell"/>
</dbReference>
<organism evidence="8 9">
    <name type="scientific">Pseudoduganella lutea</name>
    <dbReference type="NCBI Taxonomy" id="321985"/>
    <lineage>
        <taxon>Bacteria</taxon>
        <taxon>Pseudomonadati</taxon>
        <taxon>Pseudomonadota</taxon>
        <taxon>Betaproteobacteria</taxon>
        <taxon>Burkholderiales</taxon>
        <taxon>Oxalobacteraceae</taxon>
        <taxon>Telluria group</taxon>
        <taxon>Pseudoduganella</taxon>
    </lineage>
</organism>
<evidence type="ECO:0000256" key="6">
    <source>
        <dbReference type="ARBA" id="ARBA00023136"/>
    </source>
</evidence>
<dbReference type="GO" id="GO:0006605">
    <property type="term" value="P:protein targeting"/>
    <property type="evidence" value="ECO:0007669"/>
    <property type="project" value="InterPro"/>
</dbReference>
<evidence type="ECO:0000256" key="3">
    <source>
        <dbReference type="ARBA" id="ARBA00022475"/>
    </source>
</evidence>
<dbReference type="PANTHER" id="PTHR30065">
    <property type="entry name" value="FLAGELLAR BIOSYNTHETIC PROTEIN FLIR"/>
    <property type="match status" value="1"/>
</dbReference>
<keyword evidence="6 7" id="KW-0472">Membrane</keyword>
<gene>
    <name evidence="8" type="ORF">EWM63_23950</name>
</gene>
<dbReference type="PRINTS" id="PR00953">
    <property type="entry name" value="TYPE3IMRPROT"/>
</dbReference>
<dbReference type="RefSeq" id="WP_130188767.1">
    <property type="nucleotide sequence ID" value="NZ_CP035913.1"/>
</dbReference>
<feature type="transmembrane region" description="Helical" evidence="7">
    <location>
        <begin position="176"/>
        <end position="201"/>
    </location>
</feature>
<evidence type="ECO:0000313" key="9">
    <source>
        <dbReference type="Proteomes" id="UP000290637"/>
    </source>
</evidence>
<reference evidence="8 9" key="1">
    <citation type="submission" date="2019-02" db="EMBL/GenBank/DDBJ databases">
        <title>Draft Genome Sequences of Six Type Strains of the Genus Massilia.</title>
        <authorList>
            <person name="Miess H."/>
            <person name="Frediansyhah A."/>
            <person name="Gross H."/>
        </authorList>
    </citation>
    <scope>NUCLEOTIDE SEQUENCE [LARGE SCALE GENOMIC DNA]</scope>
    <source>
        <strain evidence="8 9">DSM 17473</strain>
    </source>
</reference>
<dbReference type="KEGG" id="plue:EWM63_23950"/>
<evidence type="ECO:0000313" key="8">
    <source>
        <dbReference type="EMBL" id="QBE65657.1"/>
    </source>
</evidence>
<evidence type="ECO:0000256" key="2">
    <source>
        <dbReference type="ARBA" id="ARBA00009772"/>
    </source>
</evidence>
<comment type="similarity">
    <text evidence="2">Belongs to the FliR/MopE/SpaR family.</text>
</comment>
<keyword evidence="3" id="KW-1003">Cell membrane</keyword>
<sequence length="264" mass="28371">MEQVLANLLPMLNALWWPFVRSMALLSAAPVLGEAMVPVTIRVLLSVTLAVMMLPVTGKAQIVEDPFTLAMVAATLEQAIIGFVLGLAFYFAMAAISVLGFVVSSQVGFSMAVMNDPLNGSSSDVVSTLLSMLSIIVFFAIDGHLVIISVIGASFKAWPPGAGYGPLLLQTVAWNVAWVFSAAMLLAIPVVFATVVVQIGFGFLNRVAPSLNLFSLGFSVITIFGLLMLGQVVRFIPDHYTRMTSQVLEMIRQQMTAEEARRNG</sequence>
<feature type="transmembrane region" description="Helical" evidence="7">
    <location>
        <begin position="213"/>
        <end position="236"/>
    </location>
</feature>
<feature type="transmembrane region" description="Helical" evidence="7">
    <location>
        <begin position="79"/>
        <end position="109"/>
    </location>
</feature>
<dbReference type="EMBL" id="CP035913">
    <property type="protein sequence ID" value="QBE65657.1"/>
    <property type="molecule type" value="Genomic_DNA"/>
</dbReference>
<keyword evidence="9" id="KW-1185">Reference proteome</keyword>
<keyword evidence="5 7" id="KW-1133">Transmembrane helix</keyword>
<keyword evidence="4 7" id="KW-0812">Transmembrane</keyword>
<evidence type="ECO:0000256" key="5">
    <source>
        <dbReference type="ARBA" id="ARBA00022989"/>
    </source>
</evidence>
<dbReference type="Proteomes" id="UP000290637">
    <property type="component" value="Chromosome"/>
</dbReference>
<evidence type="ECO:0000256" key="7">
    <source>
        <dbReference type="SAM" id="Phobius"/>
    </source>
</evidence>
<feature type="transmembrane region" description="Helical" evidence="7">
    <location>
        <begin position="39"/>
        <end position="58"/>
    </location>
</feature>
<dbReference type="Pfam" id="PF01311">
    <property type="entry name" value="Bac_export_1"/>
    <property type="match status" value="1"/>
</dbReference>
<comment type="subcellular location">
    <subcellularLocation>
        <location evidence="1">Cell membrane</location>
        <topology evidence="1">Multi-pass membrane protein</topology>
    </subcellularLocation>
</comment>
<proteinExistence type="inferred from homology"/>
<name>A0A4P6L2L4_9BURK</name>
<evidence type="ECO:0000256" key="4">
    <source>
        <dbReference type="ARBA" id="ARBA00022692"/>
    </source>
</evidence>
<feature type="transmembrane region" description="Helical" evidence="7">
    <location>
        <begin position="129"/>
        <end position="155"/>
    </location>
</feature>
<accession>A0A4P6L2L4</accession>